<keyword evidence="2" id="KW-1185">Reference proteome</keyword>
<name>A0ABD1TRL4_9LAMI</name>
<sequence>MQPQRKYTRFLSPGRTLGIRITWDLEISQLILGPRQLTQCLCQFFIFGVDHVLTRSQLRFGLLLSLNTDTLDPLSFGDIIYGTGPRVLREYELLPKIFVFCAQIVDSLIPPTVERNSSTFIISTLYNSQLST</sequence>
<protein>
    <submittedName>
        <fullName evidence="1">Uncharacterized protein</fullName>
    </submittedName>
</protein>
<evidence type="ECO:0000313" key="2">
    <source>
        <dbReference type="Proteomes" id="UP001604277"/>
    </source>
</evidence>
<organism evidence="1 2">
    <name type="scientific">Forsythia ovata</name>
    <dbReference type="NCBI Taxonomy" id="205694"/>
    <lineage>
        <taxon>Eukaryota</taxon>
        <taxon>Viridiplantae</taxon>
        <taxon>Streptophyta</taxon>
        <taxon>Embryophyta</taxon>
        <taxon>Tracheophyta</taxon>
        <taxon>Spermatophyta</taxon>
        <taxon>Magnoliopsida</taxon>
        <taxon>eudicotyledons</taxon>
        <taxon>Gunneridae</taxon>
        <taxon>Pentapetalae</taxon>
        <taxon>asterids</taxon>
        <taxon>lamiids</taxon>
        <taxon>Lamiales</taxon>
        <taxon>Oleaceae</taxon>
        <taxon>Forsythieae</taxon>
        <taxon>Forsythia</taxon>
    </lineage>
</organism>
<gene>
    <name evidence="1" type="ORF">Fot_29327</name>
</gene>
<reference evidence="2" key="1">
    <citation type="submission" date="2024-07" db="EMBL/GenBank/DDBJ databases">
        <title>Two chromosome-level genome assemblies of Korean endemic species Abeliophyllum distichum and Forsythia ovata (Oleaceae).</title>
        <authorList>
            <person name="Jang H."/>
        </authorList>
    </citation>
    <scope>NUCLEOTIDE SEQUENCE [LARGE SCALE GENOMIC DNA]</scope>
</reference>
<dbReference type="AlphaFoldDB" id="A0ABD1TRL4"/>
<dbReference type="EMBL" id="JBFOLJ010000008">
    <property type="protein sequence ID" value="KAL2515356.1"/>
    <property type="molecule type" value="Genomic_DNA"/>
</dbReference>
<comment type="caution">
    <text evidence="1">The sequence shown here is derived from an EMBL/GenBank/DDBJ whole genome shotgun (WGS) entry which is preliminary data.</text>
</comment>
<evidence type="ECO:0000313" key="1">
    <source>
        <dbReference type="EMBL" id="KAL2515356.1"/>
    </source>
</evidence>
<accession>A0ABD1TRL4</accession>
<dbReference type="Proteomes" id="UP001604277">
    <property type="component" value="Unassembled WGS sequence"/>
</dbReference>
<proteinExistence type="predicted"/>